<feature type="compositionally biased region" description="Basic and acidic residues" evidence="1">
    <location>
        <begin position="53"/>
        <end position="63"/>
    </location>
</feature>
<reference evidence="2 3" key="1">
    <citation type="submission" date="2024-10" db="EMBL/GenBank/DDBJ databases">
        <title>The Natural Products Discovery Center: Release of the First 8490 Sequenced Strains for Exploring Actinobacteria Biosynthetic Diversity.</title>
        <authorList>
            <person name="Kalkreuter E."/>
            <person name="Kautsar S.A."/>
            <person name="Yang D."/>
            <person name="Bader C.D."/>
            <person name="Teijaro C.N."/>
            <person name="Fluegel L."/>
            <person name="Davis C.M."/>
            <person name="Simpson J.R."/>
            <person name="Lauterbach L."/>
            <person name="Steele A.D."/>
            <person name="Gui C."/>
            <person name="Meng S."/>
            <person name="Li G."/>
            <person name="Viehrig K."/>
            <person name="Ye F."/>
            <person name="Su P."/>
            <person name="Kiefer A.F."/>
            <person name="Nichols A."/>
            <person name="Cepeda A.J."/>
            <person name="Yan W."/>
            <person name="Fan B."/>
            <person name="Jiang Y."/>
            <person name="Adhikari A."/>
            <person name="Zheng C.-J."/>
            <person name="Schuster L."/>
            <person name="Cowan T.M."/>
            <person name="Smanski M.J."/>
            <person name="Chevrette M.G."/>
            <person name="De Carvalho L.P.S."/>
            <person name="Shen B."/>
        </authorList>
    </citation>
    <scope>NUCLEOTIDE SEQUENCE [LARGE SCALE GENOMIC DNA]</scope>
    <source>
        <strain evidence="2 3">NPDC006488</strain>
    </source>
</reference>
<protein>
    <submittedName>
        <fullName evidence="2">Uncharacterized protein</fullName>
    </submittedName>
</protein>
<feature type="region of interest" description="Disordered" evidence="1">
    <location>
        <begin position="53"/>
        <end position="144"/>
    </location>
</feature>
<proteinExistence type="predicted"/>
<comment type="caution">
    <text evidence="2">The sequence shown here is derived from an EMBL/GenBank/DDBJ whole genome shotgun (WGS) entry which is preliminary data.</text>
</comment>
<name>A0ABW6M7M0_9ACTN</name>
<feature type="compositionally biased region" description="Acidic residues" evidence="1">
    <location>
        <begin position="64"/>
        <end position="77"/>
    </location>
</feature>
<evidence type="ECO:0000256" key="1">
    <source>
        <dbReference type="SAM" id="MobiDB-lite"/>
    </source>
</evidence>
<keyword evidence="3" id="KW-1185">Reference proteome</keyword>
<evidence type="ECO:0000313" key="3">
    <source>
        <dbReference type="Proteomes" id="UP001601303"/>
    </source>
</evidence>
<accession>A0ABW6M7M0</accession>
<evidence type="ECO:0000313" key="2">
    <source>
        <dbReference type="EMBL" id="MFE9601498.1"/>
    </source>
</evidence>
<sequence length="144" mass="15138">MNDSTPPGDGEPTRFAKAKNWCRKHEPKLRAAGAVGLAVGLIVVGHVAERQDAETYDTGAHDAETDDAETNDAEDGAASEPVSATKTTGGSRQSPSPHVRNLHKGWNASPEKQAQYKAETGEDLPPGTTWVHLSEDEGPGEAAA</sequence>
<organism evidence="2 3">
    <name type="scientific">Streptomyces hokutonensis</name>
    <dbReference type="NCBI Taxonomy" id="1306990"/>
    <lineage>
        <taxon>Bacteria</taxon>
        <taxon>Bacillati</taxon>
        <taxon>Actinomycetota</taxon>
        <taxon>Actinomycetes</taxon>
        <taxon>Kitasatosporales</taxon>
        <taxon>Streptomycetaceae</taxon>
        <taxon>Streptomyces</taxon>
    </lineage>
</organism>
<dbReference type="RefSeq" id="WP_388108765.1">
    <property type="nucleotide sequence ID" value="NZ_JBIAHM010000008.1"/>
</dbReference>
<gene>
    <name evidence="2" type="ORF">ACFYNQ_23395</name>
</gene>
<dbReference type="EMBL" id="JBIAHM010000008">
    <property type="protein sequence ID" value="MFE9601498.1"/>
    <property type="molecule type" value="Genomic_DNA"/>
</dbReference>
<feature type="compositionally biased region" description="Polar residues" evidence="1">
    <location>
        <begin position="82"/>
        <end position="96"/>
    </location>
</feature>
<dbReference type="Proteomes" id="UP001601303">
    <property type="component" value="Unassembled WGS sequence"/>
</dbReference>